<evidence type="ECO:0000256" key="2">
    <source>
        <dbReference type="RuleBase" id="RU362039"/>
    </source>
</evidence>
<reference evidence="4 5" key="1">
    <citation type="journal article" date="2011" name="EMBO J.">
        <title>Structural diversity of bacterial flagellar motors.</title>
        <authorList>
            <person name="Chen S."/>
            <person name="Beeby M."/>
            <person name="Murphy G.E."/>
            <person name="Leadbetter J.R."/>
            <person name="Hendrixson D.R."/>
            <person name="Briegel A."/>
            <person name="Li Z."/>
            <person name="Shi J."/>
            <person name="Tocheva E.I."/>
            <person name="Muller A."/>
            <person name="Dobro M.J."/>
            <person name="Jensen G.J."/>
        </authorList>
    </citation>
    <scope>NUCLEOTIDE SEQUENCE [LARGE SCALE GENOMIC DNA]</scope>
    <source>
        <strain evidence="4 5">DSM 6540</strain>
    </source>
</reference>
<dbReference type="GO" id="GO:0016787">
    <property type="term" value="F:hydrolase activity"/>
    <property type="evidence" value="ECO:0007669"/>
    <property type="project" value="UniProtKB-UniRule"/>
</dbReference>
<evidence type="ECO:0000256" key="1">
    <source>
        <dbReference type="ARBA" id="ARBA00008950"/>
    </source>
</evidence>
<dbReference type="InterPro" id="IPR029052">
    <property type="entry name" value="Metallo-depent_PP-like"/>
</dbReference>
<dbReference type="SUPFAM" id="SSF56300">
    <property type="entry name" value="Metallo-dependent phosphatases"/>
    <property type="match status" value="1"/>
</dbReference>
<dbReference type="Gene3D" id="3.60.21.10">
    <property type="match status" value="1"/>
</dbReference>
<feature type="domain" description="Calcineurin-like phosphoesterase" evidence="3">
    <location>
        <begin position="3"/>
        <end position="128"/>
    </location>
</feature>
<evidence type="ECO:0000313" key="5">
    <source>
        <dbReference type="Proteomes" id="UP000003240"/>
    </source>
</evidence>
<dbReference type="PANTHER" id="PTHR11124">
    <property type="entry name" value="VACUOLAR SORTING PROTEIN VPS29"/>
    <property type="match status" value="1"/>
</dbReference>
<dbReference type="Pfam" id="PF12850">
    <property type="entry name" value="Metallophos_2"/>
    <property type="match status" value="1"/>
</dbReference>
<dbReference type="eggNOG" id="COG0622">
    <property type="taxonomic scope" value="Bacteria"/>
</dbReference>
<gene>
    <name evidence="4" type="ORF">ALO_06100</name>
</gene>
<accession>F7NGN2</accession>
<comment type="cofactor">
    <cofactor evidence="2">
        <name>a divalent metal cation</name>
        <dbReference type="ChEBI" id="CHEBI:60240"/>
    </cofactor>
</comment>
<dbReference type="NCBIfam" id="TIGR00040">
    <property type="entry name" value="yfcE"/>
    <property type="match status" value="1"/>
</dbReference>
<dbReference type="InterPro" id="IPR000979">
    <property type="entry name" value="Phosphodiesterase_MJ0936/Vps29"/>
</dbReference>
<keyword evidence="5" id="KW-1185">Reference proteome</keyword>
<dbReference type="EC" id="3.1.4.-" evidence="2"/>
<organism evidence="4 5">
    <name type="scientific">Acetonema longum DSM 6540</name>
    <dbReference type="NCBI Taxonomy" id="1009370"/>
    <lineage>
        <taxon>Bacteria</taxon>
        <taxon>Bacillati</taxon>
        <taxon>Bacillota</taxon>
        <taxon>Negativicutes</taxon>
        <taxon>Acetonemataceae</taxon>
        <taxon>Acetonema</taxon>
    </lineage>
</organism>
<dbReference type="STRING" id="1009370.ALO_06100"/>
<keyword evidence="2" id="KW-0479">Metal-binding</keyword>
<name>F7NGN2_9FIRM</name>
<comment type="similarity">
    <text evidence="1 2">Belongs to the metallophosphoesterase superfamily. YfcE family.</text>
</comment>
<protein>
    <recommendedName>
        <fullName evidence="2">Phosphoesterase</fullName>
        <ecNumber evidence="2">3.1.4.-</ecNumber>
    </recommendedName>
</protein>
<dbReference type="InterPro" id="IPR024654">
    <property type="entry name" value="Calcineurin-like_PHP_lpxH"/>
</dbReference>
<proteinExistence type="inferred from homology"/>
<evidence type="ECO:0000313" key="4">
    <source>
        <dbReference type="EMBL" id="EGO64836.1"/>
    </source>
</evidence>
<sequence length="151" mass="17016">MQLENMDLIIYAGDYTDCQTVERLQDRGRFAGVWGNGDPDDIRALLPEKTILPLGPYRMGIFHGHGTSGSTPQRAYDMFKEDAVDMIVFGHSHQPAIFTKKGVLMLNPGSPTNKRQERWFSYILLELAGSRMEARLIMTENPPKCQEPATS</sequence>
<comment type="caution">
    <text evidence="4">The sequence shown here is derived from an EMBL/GenBank/DDBJ whole genome shotgun (WGS) entry which is preliminary data.</text>
</comment>
<evidence type="ECO:0000259" key="3">
    <source>
        <dbReference type="Pfam" id="PF12850"/>
    </source>
</evidence>
<dbReference type="GO" id="GO:0046872">
    <property type="term" value="F:metal ion binding"/>
    <property type="evidence" value="ECO:0007669"/>
    <property type="project" value="UniProtKB-KW"/>
</dbReference>
<dbReference type="AlphaFoldDB" id="F7NGN2"/>
<dbReference type="EMBL" id="AFGF01000049">
    <property type="protein sequence ID" value="EGO64836.1"/>
    <property type="molecule type" value="Genomic_DNA"/>
</dbReference>
<dbReference type="Proteomes" id="UP000003240">
    <property type="component" value="Unassembled WGS sequence"/>
</dbReference>